<evidence type="ECO:0000259" key="1">
    <source>
        <dbReference type="PROSITE" id="PS51708"/>
    </source>
</evidence>
<feature type="domain" description="CHAD" evidence="1">
    <location>
        <begin position="1"/>
        <end position="259"/>
    </location>
</feature>
<dbReference type="InterPro" id="IPR038186">
    <property type="entry name" value="CHAD_dom_sf"/>
</dbReference>
<evidence type="ECO:0000313" key="3">
    <source>
        <dbReference type="Proteomes" id="UP000051757"/>
    </source>
</evidence>
<dbReference type="InterPro" id="IPR007899">
    <property type="entry name" value="CHAD_dom"/>
</dbReference>
<proteinExistence type="predicted"/>
<dbReference type="RefSeq" id="WP_019338240.1">
    <property type="nucleotide sequence ID" value="NZ_CVIU01000009.1"/>
</dbReference>
<reference evidence="2 3" key="1">
    <citation type="journal article" date="2016" name="Front. Microbiol.">
        <title>Genome Sequence of Type Strains of Genus Stenotrophomonas.</title>
        <authorList>
            <person name="Patil P.P."/>
            <person name="Midha S."/>
            <person name="Kumar S."/>
            <person name="Patil P.B."/>
        </authorList>
    </citation>
    <scope>NUCLEOTIDE SEQUENCE [LARGE SCALE GENOMIC DNA]</scope>
    <source>
        <strain evidence="2 3">LMG 978</strain>
    </source>
</reference>
<dbReference type="PANTHER" id="PTHR39339:SF1">
    <property type="entry name" value="CHAD DOMAIN-CONTAINING PROTEIN"/>
    <property type="match status" value="1"/>
</dbReference>
<keyword evidence="3" id="KW-1185">Reference proteome</keyword>
<protein>
    <recommendedName>
        <fullName evidence="1">CHAD domain-containing protein</fullName>
    </recommendedName>
</protein>
<dbReference type="OrthoDB" id="6053016at2"/>
<evidence type="ECO:0000313" key="2">
    <source>
        <dbReference type="EMBL" id="KRG51648.1"/>
    </source>
</evidence>
<sequence length="259" mass="29146">MPVSAVGAKALELAQHECSAIAAALCPGDGVHESVHGARKGIRRLRALLRLFDASDLDLATEDQRLRRIGKGLSALRDSHVVIESARGMEKKYPDLPWGTILRRLDARREHVLAAELDKDPSFARRRKAVQKVAELLSTQPWPEVKSDAIWAGYKRSERRVVKVRKKAAGSDDVEVLHRWRRAVRRLRMQIEAMQALGVDVSSKKAVGKAKVLHQLSDRLGRRQDLRMLRNLVRVMTGIEHRKLLIAAIEEELARAVPN</sequence>
<dbReference type="PROSITE" id="PS51708">
    <property type="entry name" value="CHAD"/>
    <property type="match status" value="1"/>
</dbReference>
<dbReference type="Proteomes" id="UP000051757">
    <property type="component" value="Unassembled WGS sequence"/>
</dbReference>
<dbReference type="PANTHER" id="PTHR39339">
    <property type="entry name" value="SLR1444 PROTEIN"/>
    <property type="match status" value="1"/>
</dbReference>
<dbReference type="SMART" id="SM00880">
    <property type="entry name" value="CHAD"/>
    <property type="match status" value="1"/>
</dbReference>
<organism evidence="2 3">
    <name type="scientific">Stenotrophomonas beteli</name>
    <dbReference type="NCBI Taxonomy" id="3384461"/>
    <lineage>
        <taxon>Bacteria</taxon>
        <taxon>Pseudomonadati</taxon>
        <taxon>Pseudomonadota</taxon>
        <taxon>Gammaproteobacteria</taxon>
        <taxon>Lysobacterales</taxon>
        <taxon>Lysobacteraceae</taxon>
        <taxon>Stenotrophomonas</taxon>
        <taxon>Stenotrophomonas maltophilia group</taxon>
    </lineage>
</organism>
<dbReference type="AlphaFoldDB" id="A0A0R0B315"/>
<dbReference type="Pfam" id="PF05235">
    <property type="entry name" value="CHAD"/>
    <property type="match status" value="1"/>
</dbReference>
<accession>A0A0R0B315</accession>
<dbReference type="Gene3D" id="1.40.20.10">
    <property type="entry name" value="CHAD domain"/>
    <property type="match status" value="1"/>
</dbReference>
<dbReference type="EMBL" id="LLXV01000021">
    <property type="protein sequence ID" value="KRG51648.1"/>
    <property type="molecule type" value="Genomic_DNA"/>
</dbReference>
<name>A0A0R0B315_9GAMM</name>
<comment type="caution">
    <text evidence="2">The sequence shown here is derived from an EMBL/GenBank/DDBJ whole genome shotgun (WGS) entry which is preliminary data.</text>
</comment>
<gene>
    <name evidence="2" type="ORF">ARC23_08010</name>
</gene>